<comment type="caution">
    <text evidence="2">The sequence shown here is derived from an EMBL/GenBank/DDBJ whole genome shotgun (WGS) entry which is preliminary data.</text>
</comment>
<accession>A0A9Q3C678</accession>
<organism evidence="2 3">
    <name type="scientific">Austropuccinia psidii MF-1</name>
    <dbReference type="NCBI Taxonomy" id="1389203"/>
    <lineage>
        <taxon>Eukaryota</taxon>
        <taxon>Fungi</taxon>
        <taxon>Dikarya</taxon>
        <taxon>Basidiomycota</taxon>
        <taxon>Pucciniomycotina</taxon>
        <taxon>Pucciniomycetes</taxon>
        <taxon>Pucciniales</taxon>
        <taxon>Sphaerophragmiaceae</taxon>
        <taxon>Austropuccinia</taxon>
    </lineage>
</organism>
<evidence type="ECO:0000313" key="3">
    <source>
        <dbReference type="Proteomes" id="UP000765509"/>
    </source>
</evidence>
<dbReference type="EMBL" id="AVOT02004664">
    <property type="protein sequence ID" value="MBW0476987.1"/>
    <property type="molecule type" value="Genomic_DNA"/>
</dbReference>
<feature type="compositionally biased region" description="Polar residues" evidence="1">
    <location>
        <begin position="55"/>
        <end position="67"/>
    </location>
</feature>
<feature type="region of interest" description="Disordered" evidence="1">
    <location>
        <begin position="55"/>
        <end position="85"/>
    </location>
</feature>
<protein>
    <submittedName>
        <fullName evidence="2">Uncharacterized protein</fullName>
    </submittedName>
</protein>
<name>A0A9Q3C678_9BASI</name>
<evidence type="ECO:0000313" key="2">
    <source>
        <dbReference type="EMBL" id="MBW0476987.1"/>
    </source>
</evidence>
<keyword evidence="3" id="KW-1185">Reference proteome</keyword>
<sequence length="126" mass="14386">MEGHGSSSSAPPTPHRFMPMEHGQQEVQASITLGRTWRKFPENMSQRDIFHRSYGNNQLMESQQAVQTPGGEGNQDKGKSSDYLSYRRTIETERAYSDSLRITRSRPNQLFSGFTPLRQQHISGQE</sequence>
<dbReference type="AlphaFoldDB" id="A0A9Q3C678"/>
<feature type="region of interest" description="Disordered" evidence="1">
    <location>
        <begin position="1"/>
        <end position="20"/>
    </location>
</feature>
<proteinExistence type="predicted"/>
<feature type="compositionally biased region" description="Polar residues" evidence="1">
    <location>
        <begin position="1"/>
        <end position="10"/>
    </location>
</feature>
<gene>
    <name evidence="2" type="ORF">O181_016702</name>
</gene>
<reference evidence="2" key="1">
    <citation type="submission" date="2021-03" db="EMBL/GenBank/DDBJ databases">
        <title>Draft genome sequence of rust myrtle Austropuccinia psidii MF-1, a brazilian biotype.</title>
        <authorList>
            <person name="Quecine M.C."/>
            <person name="Pachon D.M.R."/>
            <person name="Bonatelli M.L."/>
            <person name="Correr F.H."/>
            <person name="Franceschini L.M."/>
            <person name="Leite T.F."/>
            <person name="Margarido G.R.A."/>
            <person name="Almeida C.A."/>
            <person name="Ferrarezi J.A."/>
            <person name="Labate C.A."/>
        </authorList>
    </citation>
    <scope>NUCLEOTIDE SEQUENCE</scope>
    <source>
        <strain evidence="2">MF-1</strain>
    </source>
</reference>
<dbReference type="Proteomes" id="UP000765509">
    <property type="component" value="Unassembled WGS sequence"/>
</dbReference>
<evidence type="ECO:0000256" key="1">
    <source>
        <dbReference type="SAM" id="MobiDB-lite"/>
    </source>
</evidence>
<feature type="region of interest" description="Disordered" evidence="1">
    <location>
        <begin position="106"/>
        <end position="126"/>
    </location>
</feature>